<evidence type="ECO:0000313" key="8">
    <source>
        <dbReference type="EMBL" id="ORZ29799.1"/>
    </source>
</evidence>
<dbReference type="GO" id="GO:0006508">
    <property type="term" value="P:proteolysis"/>
    <property type="evidence" value="ECO:0007669"/>
    <property type="project" value="UniProtKB-KW"/>
</dbReference>
<feature type="compositionally biased region" description="Basic and acidic residues" evidence="6">
    <location>
        <begin position="918"/>
        <end position="927"/>
    </location>
</feature>
<feature type="region of interest" description="Disordered" evidence="6">
    <location>
        <begin position="795"/>
        <end position="821"/>
    </location>
</feature>
<dbReference type="SUPFAM" id="SSF54001">
    <property type="entry name" value="Cysteine proteinases"/>
    <property type="match status" value="1"/>
</dbReference>
<feature type="region of interest" description="Disordered" evidence="6">
    <location>
        <begin position="441"/>
        <end position="555"/>
    </location>
</feature>
<feature type="compositionally biased region" description="Low complexity" evidence="6">
    <location>
        <begin position="291"/>
        <end position="304"/>
    </location>
</feature>
<comment type="similarity">
    <text evidence="1">Belongs to the peptidase C48 family.</text>
</comment>
<feature type="compositionally biased region" description="Acidic residues" evidence="6">
    <location>
        <begin position="441"/>
        <end position="458"/>
    </location>
</feature>
<evidence type="ECO:0000256" key="1">
    <source>
        <dbReference type="ARBA" id="ARBA00005234"/>
    </source>
</evidence>
<feature type="region of interest" description="Disordered" evidence="6">
    <location>
        <begin position="833"/>
        <end position="864"/>
    </location>
</feature>
<evidence type="ECO:0000256" key="3">
    <source>
        <dbReference type="ARBA" id="ARBA00022670"/>
    </source>
</evidence>
<feature type="compositionally biased region" description="Basic and acidic residues" evidence="6">
    <location>
        <begin position="973"/>
        <end position="989"/>
    </location>
</feature>
<feature type="compositionally biased region" description="Low complexity" evidence="6">
    <location>
        <begin position="1199"/>
        <end position="1212"/>
    </location>
</feature>
<feature type="compositionally biased region" description="Low complexity" evidence="6">
    <location>
        <begin position="1065"/>
        <end position="1077"/>
    </location>
</feature>
<feature type="domain" description="Ubiquitin-like protease family profile" evidence="7">
    <location>
        <begin position="94"/>
        <end position="626"/>
    </location>
</feature>
<dbReference type="GO" id="GO:0005737">
    <property type="term" value="C:cytoplasm"/>
    <property type="evidence" value="ECO:0007669"/>
    <property type="project" value="TreeGrafter"/>
</dbReference>
<keyword evidence="4" id="KW-0833">Ubl conjugation pathway</keyword>
<keyword evidence="3" id="KW-0645">Protease</keyword>
<dbReference type="PANTHER" id="PTHR46896:SF3">
    <property type="entry name" value="FI06413P-RELATED"/>
    <property type="match status" value="1"/>
</dbReference>
<feature type="region of interest" description="Disordered" evidence="6">
    <location>
        <begin position="906"/>
        <end position="1270"/>
    </location>
</feature>
<dbReference type="STRING" id="765915.A0A1Y2H5I7"/>
<feature type="compositionally biased region" description="Low complexity" evidence="6">
    <location>
        <begin position="1134"/>
        <end position="1151"/>
    </location>
</feature>
<dbReference type="PANTHER" id="PTHR46896">
    <property type="entry name" value="SENTRIN-SPECIFIC PROTEASE"/>
    <property type="match status" value="1"/>
</dbReference>
<feature type="compositionally biased region" description="Basic and acidic residues" evidence="6">
    <location>
        <begin position="693"/>
        <end position="704"/>
    </location>
</feature>
<comment type="caution">
    <text evidence="8">The sequence shown here is derived from an EMBL/GenBank/DDBJ whole genome shotgun (WGS) entry which is preliminary data.</text>
</comment>
<organism evidence="8 9">
    <name type="scientific">Catenaria anguillulae PL171</name>
    <dbReference type="NCBI Taxonomy" id="765915"/>
    <lineage>
        <taxon>Eukaryota</taxon>
        <taxon>Fungi</taxon>
        <taxon>Fungi incertae sedis</taxon>
        <taxon>Blastocladiomycota</taxon>
        <taxon>Blastocladiomycetes</taxon>
        <taxon>Blastocladiales</taxon>
        <taxon>Catenariaceae</taxon>
        <taxon>Catenaria</taxon>
    </lineage>
</organism>
<feature type="compositionally biased region" description="Basic and acidic residues" evidence="6">
    <location>
        <begin position="1258"/>
        <end position="1270"/>
    </location>
</feature>
<dbReference type="InterPro" id="IPR038765">
    <property type="entry name" value="Papain-like_cys_pep_sf"/>
</dbReference>
<feature type="compositionally biased region" description="Polar residues" evidence="6">
    <location>
        <begin position="316"/>
        <end position="343"/>
    </location>
</feature>
<feature type="region of interest" description="Disordered" evidence="6">
    <location>
        <begin position="223"/>
        <end position="393"/>
    </location>
</feature>
<evidence type="ECO:0000256" key="6">
    <source>
        <dbReference type="SAM" id="MobiDB-lite"/>
    </source>
</evidence>
<dbReference type="GO" id="GO:0016926">
    <property type="term" value="P:protein desumoylation"/>
    <property type="evidence" value="ECO:0007669"/>
    <property type="project" value="TreeGrafter"/>
</dbReference>
<protein>
    <recommendedName>
        <fullName evidence="7">Ubiquitin-like protease family profile domain-containing protein</fullName>
    </recommendedName>
</protein>
<feature type="compositionally biased region" description="Polar residues" evidence="6">
    <location>
        <begin position="1106"/>
        <end position="1116"/>
    </location>
</feature>
<evidence type="ECO:0000313" key="9">
    <source>
        <dbReference type="Proteomes" id="UP000193411"/>
    </source>
</evidence>
<dbReference type="GO" id="GO:0070139">
    <property type="term" value="F:SUMO-specific endopeptidase activity"/>
    <property type="evidence" value="ECO:0007669"/>
    <property type="project" value="TreeGrafter"/>
</dbReference>
<keyword evidence="5" id="KW-0378">Hydrolase</keyword>
<sequence length="1270" mass="136544">MPSTAVARAIKQAHQKASGGPVNLCSDDEDGDEARKPATGRRSRPQRPKTRGSAAEDDPELKSPRAMIQQWMSRHPEAGTKQLFTYPFSGLNAITIAPEDAMRLEHWEYLNDNLLEWYFRVLLLEKCRNRADEVHIFNTFFYTRLKKAVELEPKKSDAKSADASADPPVNQEFERVLRFCKNVDLFTKRLVIVPINENLHWYLAVIANPGKLLVDPPELATAARDEESAASTTSASASAADSNAGADAGWASATGSRTEQHAQRTTADGGMVGMDTTTSALGDQDEFGPDAEAATRPPSSAAPSDKGSVEGDDEPGSTTPRAAQSPVKNGTSKSDQDSPTHSGYASYSAPPSPQLYAADLDARDMEPDVPASDSSMHTKAGRWDDEDDNKETAVAMIQRSNASLRAPRYDQDESMQVDDSIIIGGSPEPEAMTVDVVTVGDEDTEDEKMELSEEDDDAKTDGTTTSAYFPAPPKKYNARANRPVRPTTSLPVPANMPRKPTPLTAPVAAPTPLPESKASIGVSPGSAASTTTAAASGTTSSARSSGSSKDTTYDPDNDVLIVVLDSLNNPRTQPANNLEKYLKRLAVKRGYTVLDNPPIRKPKPKSPRQPNSCDCGVYLLHYVERLLLDTDHMLQHFARVPGVDTKALWVDEEIPKKRVAMTDMVTNYAELYLAQVKSKKMDDASAAEESDHDEIQEVVSKDAPEPEPVSNKRASGGQRLGGRSKAELDAAAAEAGRQVECAEADQHRRDMYSAEFFGDDSHDEQRFARDTATHHDQPRTFPGLPPLPHGHLAPSPSSQTMYAARDRVAKSRPDTPLHHASHVATRELCHVLDSDDDDGDINSAAGQPSVDDGEGDDDLVVPRSRHVPRFKFASGANISARPPPSVPDPFAASKIGYQSGIHGRGFNDVDADIENDDDNKSPEHLHIGDTSPSQKTRAVAADDDVSHDFEMSARYQSRPASQGQSQHYAAGSHTRDQHHFHDLAPRPRAPDAAPNPLPIASSASRHSVIDSGEQDGSGAGNNSNDEEFDAGEFVFHNQPALAASKPTAAIELSDSDEDETRDGSNSRPSPKSTTSSSAPGADDDEDSEYDPCRDPANATHRFTTEPIPSSTATDSALLSKPSTKRPRPVHPSLRNNTAASTSQSASRPASPVLSSPIQVGRASSSVTTAASTVKHAQVDLTGDTDTDDEEQRAGPQPPGAKSSGRSAKAKSGSDTHAPSQVRAPRGRGQVQFPDADVNEAEVQVQPRRSTRSKAGSVIEKRRAEAAAKRH</sequence>
<feature type="region of interest" description="Disordered" evidence="6">
    <location>
        <begin position="683"/>
        <end position="731"/>
    </location>
</feature>
<keyword evidence="9" id="KW-1185">Reference proteome</keyword>
<proteinExistence type="inferred from homology"/>
<feature type="compositionally biased region" description="Basic residues" evidence="6">
    <location>
        <begin position="38"/>
        <end position="50"/>
    </location>
</feature>
<dbReference type="AlphaFoldDB" id="A0A1Y2H5I7"/>
<evidence type="ECO:0000256" key="2">
    <source>
        <dbReference type="ARBA" id="ARBA00022553"/>
    </source>
</evidence>
<name>A0A1Y2H5I7_9FUNG</name>
<feature type="compositionally biased region" description="Low complexity" evidence="6">
    <location>
        <begin position="344"/>
        <end position="358"/>
    </location>
</feature>
<dbReference type="GO" id="GO:0005634">
    <property type="term" value="C:nucleus"/>
    <property type="evidence" value="ECO:0007669"/>
    <property type="project" value="TreeGrafter"/>
</dbReference>
<feature type="region of interest" description="Disordered" evidence="6">
    <location>
        <begin position="1"/>
        <end position="63"/>
    </location>
</feature>
<dbReference type="Proteomes" id="UP000193411">
    <property type="component" value="Unassembled WGS sequence"/>
</dbReference>
<evidence type="ECO:0000259" key="7">
    <source>
        <dbReference type="PROSITE" id="PS50600"/>
    </source>
</evidence>
<reference evidence="8 9" key="1">
    <citation type="submission" date="2016-07" db="EMBL/GenBank/DDBJ databases">
        <title>Pervasive Adenine N6-methylation of Active Genes in Fungi.</title>
        <authorList>
            <consortium name="DOE Joint Genome Institute"/>
            <person name="Mondo S.J."/>
            <person name="Dannebaum R.O."/>
            <person name="Kuo R.C."/>
            <person name="Labutti K."/>
            <person name="Haridas S."/>
            <person name="Kuo A."/>
            <person name="Salamov A."/>
            <person name="Ahrendt S.R."/>
            <person name="Lipzen A."/>
            <person name="Sullivan W."/>
            <person name="Andreopoulos W.B."/>
            <person name="Clum A."/>
            <person name="Lindquist E."/>
            <person name="Daum C."/>
            <person name="Ramamoorthy G.K."/>
            <person name="Gryganskyi A."/>
            <person name="Culley D."/>
            <person name="Magnuson J.K."/>
            <person name="James T.Y."/>
            <person name="O'Malley M.A."/>
            <person name="Stajich J.E."/>
            <person name="Spatafora J.W."/>
            <person name="Visel A."/>
            <person name="Grigoriev I.V."/>
        </authorList>
    </citation>
    <scope>NUCLEOTIDE SEQUENCE [LARGE SCALE GENOMIC DNA]</scope>
    <source>
        <strain evidence="8 9">PL171</strain>
    </source>
</reference>
<feature type="compositionally biased region" description="Low complexity" evidence="6">
    <location>
        <begin position="229"/>
        <end position="256"/>
    </location>
</feature>
<feature type="compositionally biased region" description="Polar residues" evidence="6">
    <location>
        <begin position="954"/>
        <end position="967"/>
    </location>
</feature>
<dbReference type="PROSITE" id="PS50600">
    <property type="entry name" value="ULP_PROTEASE"/>
    <property type="match status" value="1"/>
</dbReference>
<dbReference type="Pfam" id="PF02902">
    <property type="entry name" value="Peptidase_C48"/>
    <property type="match status" value="2"/>
</dbReference>
<accession>A0A1Y2H5I7</accession>
<dbReference type="Gene3D" id="3.40.395.10">
    <property type="entry name" value="Adenoviral Proteinase, Chain A"/>
    <property type="match status" value="2"/>
</dbReference>
<gene>
    <name evidence="8" type="ORF">BCR44DRAFT_46083</name>
</gene>
<keyword evidence="2" id="KW-0597">Phosphoprotein</keyword>
<evidence type="ECO:0000256" key="4">
    <source>
        <dbReference type="ARBA" id="ARBA00022786"/>
    </source>
</evidence>
<evidence type="ECO:0000256" key="5">
    <source>
        <dbReference type="ARBA" id="ARBA00022801"/>
    </source>
</evidence>
<dbReference type="InterPro" id="IPR051947">
    <property type="entry name" value="Sentrin-specific_protease"/>
</dbReference>
<feature type="compositionally biased region" description="Basic and acidic residues" evidence="6">
    <location>
        <begin position="804"/>
        <end position="817"/>
    </location>
</feature>
<feature type="compositionally biased region" description="Low complexity" evidence="6">
    <location>
        <begin position="525"/>
        <end position="548"/>
    </location>
</feature>
<dbReference type="OrthoDB" id="442460at2759"/>
<dbReference type="EMBL" id="MCFL01000126">
    <property type="protein sequence ID" value="ORZ29799.1"/>
    <property type="molecule type" value="Genomic_DNA"/>
</dbReference>
<feature type="compositionally biased region" description="Low complexity" evidence="6">
    <location>
        <begin position="1162"/>
        <end position="1181"/>
    </location>
</feature>
<dbReference type="InterPro" id="IPR003653">
    <property type="entry name" value="Peptidase_C48_C"/>
</dbReference>
<feature type="compositionally biased region" description="Low complexity" evidence="6">
    <location>
        <begin position="501"/>
        <end position="510"/>
    </location>
</feature>